<dbReference type="CDD" id="cd04301">
    <property type="entry name" value="NAT_SF"/>
    <property type="match status" value="1"/>
</dbReference>
<evidence type="ECO:0000259" key="3">
    <source>
        <dbReference type="PROSITE" id="PS51186"/>
    </source>
</evidence>
<evidence type="ECO:0000256" key="2">
    <source>
        <dbReference type="ARBA" id="ARBA00023315"/>
    </source>
</evidence>
<dbReference type="EMBL" id="CP042582">
    <property type="protein sequence ID" value="QEX24757.1"/>
    <property type="molecule type" value="Genomic_DNA"/>
</dbReference>
<dbReference type="PANTHER" id="PTHR10545:SF29">
    <property type="entry name" value="GH14572P-RELATED"/>
    <property type="match status" value="1"/>
</dbReference>
<dbReference type="Pfam" id="PF00583">
    <property type="entry name" value="Acetyltransf_1"/>
    <property type="match status" value="1"/>
</dbReference>
<evidence type="ECO:0000313" key="5">
    <source>
        <dbReference type="Proteomes" id="UP000325797"/>
    </source>
</evidence>
<dbReference type="PROSITE" id="PS51186">
    <property type="entry name" value="GNAT"/>
    <property type="match status" value="1"/>
</dbReference>
<gene>
    <name evidence="4" type="ORF">FRZ61_46990</name>
</gene>
<dbReference type="KEGG" id="hadh:FRZ61_46990"/>
<dbReference type="InterPro" id="IPR000182">
    <property type="entry name" value="GNAT_dom"/>
</dbReference>
<dbReference type="SUPFAM" id="SSF55729">
    <property type="entry name" value="Acyl-CoA N-acyltransferases (Nat)"/>
    <property type="match status" value="1"/>
</dbReference>
<feature type="domain" description="N-acetyltransferase" evidence="3">
    <location>
        <begin position="5"/>
        <end position="159"/>
    </location>
</feature>
<accession>A0A5J6N5Q9</accession>
<proteinExistence type="predicted"/>
<dbReference type="GO" id="GO:0008080">
    <property type="term" value="F:N-acetyltransferase activity"/>
    <property type="evidence" value="ECO:0007669"/>
    <property type="project" value="TreeGrafter"/>
</dbReference>
<name>A0A5J6N5Q9_9PROT</name>
<dbReference type="AlphaFoldDB" id="A0A5J6N5Q9"/>
<keyword evidence="2" id="KW-0012">Acyltransferase</keyword>
<reference evidence="4 5" key="1">
    <citation type="submission" date="2019-08" db="EMBL/GenBank/DDBJ databases">
        <title>Hyperibacter terrae gen. nov., sp. nov. and Hyperibacter viscosus sp. nov., two new members in the family Rhodospirillaceae isolated from the rhizosphere of Hypericum perforatum.</title>
        <authorList>
            <person name="Noviana Z."/>
        </authorList>
    </citation>
    <scope>NUCLEOTIDE SEQUENCE [LARGE SCALE GENOMIC DNA]</scope>
    <source>
        <strain evidence="4 5">R5959</strain>
    </source>
</reference>
<protein>
    <submittedName>
        <fullName evidence="4">N-acetyltransferase</fullName>
    </submittedName>
</protein>
<dbReference type="InterPro" id="IPR016181">
    <property type="entry name" value="Acyl_CoA_acyltransferase"/>
</dbReference>
<evidence type="ECO:0000313" key="4">
    <source>
        <dbReference type="EMBL" id="QEX24757.1"/>
    </source>
</evidence>
<sequence length="160" mass="17842">MAAPLTVRLSRVEDAEDVGRMAAAFADYLRALGDETDFRFDAAAFRRDGFGPDRAFIGLIAEQAGRPVGYLHYHLGYDADSAQRMVVLADLWVEPDARGLGVGRALMREAARQGRERQAPLLFWAVYKPNRLAAGFYEKLGARYLRELDFMIIEGATLEA</sequence>
<keyword evidence="5" id="KW-1185">Reference proteome</keyword>
<dbReference type="RefSeq" id="WP_151120010.1">
    <property type="nucleotide sequence ID" value="NZ_CP042582.1"/>
</dbReference>
<dbReference type="InterPro" id="IPR051016">
    <property type="entry name" value="Diverse_Substrate_AcTransf"/>
</dbReference>
<dbReference type="OrthoDB" id="9805924at2"/>
<dbReference type="PANTHER" id="PTHR10545">
    <property type="entry name" value="DIAMINE N-ACETYLTRANSFERASE"/>
    <property type="match status" value="1"/>
</dbReference>
<dbReference type="Gene3D" id="3.40.630.30">
    <property type="match status" value="1"/>
</dbReference>
<organism evidence="4 5">
    <name type="scientific">Hypericibacter adhaerens</name>
    <dbReference type="NCBI Taxonomy" id="2602016"/>
    <lineage>
        <taxon>Bacteria</taxon>
        <taxon>Pseudomonadati</taxon>
        <taxon>Pseudomonadota</taxon>
        <taxon>Alphaproteobacteria</taxon>
        <taxon>Rhodospirillales</taxon>
        <taxon>Dongiaceae</taxon>
        <taxon>Hypericibacter</taxon>
    </lineage>
</organism>
<dbReference type="Proteomes" id="UP000325797">
    <property type="component" value="Chromosome"/>
</dbReference>
<keyword evidence="1 4" id="KW-0808">Transferase</keyword>
<evidence type="ECO:0000256" key="1">
    <source>
        <dbReference type="ARBA" id="ARBA00022679"/>
    </source>
</evidence>